<evidence type="ECO:0000313" key="2">
    <source>
        <dbReference type="Proteomes" id="UP000030748"/>
    </source>
</evidence>
<dbReference type="PANTHER" id="PTHR15140:SF33">
    <property type="entry name" value="LATE BLIGHT RESISTANCE PROTEIN HOMOLOG R1A-3 ISOFORM X1"/>
    <property type="match status" value="1"/>
</dbReference>
<dbReference type="Proteomes" id="UP000030748">
    <property type="component" value="Unassembled WGS sequence"/>
</dbReference>
<dbReference type="eggNOG" id="KOG4658">
    <property type="taxonomic scope" value="Eukaryota"/>
</dbReference>
<sequence length="337" mass="38622">MESIPNARSLLCFGPKQPYPIALYLGFRLLKVLDAVSIRFYEFPLQVVKLVHLKYLAITYDGEIPSSISCLWNLEVLIVSQHNNIKRSNLPVYLPIEIWKLHKLKHLQCMGLDLPDPTSADDDSLVVEKLLTLSGVSAHSVTVGVLARIPNLKKIGIKIESAHDSVETFSFLGGDQFSNLLIRSPENVTSVPIQFPLFLKKISLSGCGFSWSYMRALNCLLHLETLKLRWYAFCGPVWETSDWCFSDLKYLLLEDLDLKRWDSTRDHFPSLERLVIRHCYNLQEIPPDFAGSKSLEEIEVHDCRKEVTVGIEKQRKRYRNIKCGLRVRFSGDDEKAK</sequence>
<evidence type="ECO:0000313" key="1">
    <source>
        <dbReference type="EMBL" id="EYU22116.1"/>
    </source>
</evidence>
<evidence type="ECO:0008006" key="3">
    <source>
        <dbReference type="Google" id="ProtNLM"/>
    </source>
</evidence>
<dbReference type="PANTHER" id="PTHR15140">
    <property type="entry name" value="TUBULIN-SPECIFIC CHAPERONE E"/>
    <property type="match status" value="1"/>
</dbReference>
<dbReference type="STRING" id="4155.A0A022Q2E5"/>
<accession>A0A022Q2E5</accession>
<proteinExistence type="predicted"/>
<dbReference type="PhylomeDB" id="A0A022Q2E5"/>
<gene>
    <name evidence="1" type="ORF">MIMGU_mgv1a009581mg</name>
</gene>
<keyword evidence="2" id="KW-1185">Reference proteome</keyword>
<dbReference type="InterPro" id="IPR032675">
    <property type="entry name" value="LRR_dom_sf"/>
</dbReference>
<reference evidence="1 2" key="1">
    <citation type="journal article" date="2013" name="Proc. Natl. Acad. Sci. U.S.A.">
        <title>Fine-scale variation in meiotic recombination in Mimulus inferred from population shotgun sequencing.</title>
        <authorList>
            <person name="Hellsten U."/>
            <person name="Wright K.M."/>
            <person name="Jenkins J."/>
            <person name="Shu S."/>
            <person name="Yuan Y."/>
            <person name="Wessler S.R."/>
            <person name="Schmutz J."/>
            <person name="Willis J.H."/>
            <person name="Rokhsar D.S."/>
        </authorList>
    </citation>
    <scope>NUCLEOTIDE SEQUENCE [LARGE SCALE GENOMIC DNA]</scope>
    <source>
        <strain evidence="2">cv. DUN x IM62</strain>
    </source>
</reference>
<protein>
    <recommendedName>
        <fullName evidence="3">FBD domain-containing protein</fullName>
    </recommendedName>
</protein>
<organism evidence="1 2">
    <name type="scientific">Erythranthe guttata</name>
    <name type="common">Yellow monkey flower</name>
    <name type="synonym">Mimulus guttatus</name>
    <dbReference type="NCBI Taxonomy" id="4155"/>
    <lineage>
        <taxon>Eukaryota</taxon>
        <taxon>Viridiplantae</taxon>
        <taxon>Streptophyta</taxon>
        <taxon>Embryophyta</taxon>
        <taxon>Tracheophyta</taxon>
        <taxon>Spermatophyta</taxon>
        <taxon>Magnoliopsida</taxon>
        <taxon>eudicotyledons</taxon>
        <taxon>Gunneridae</taxon>
        <taxon>Pentapetalae</taxon>
        <taxon>asterids</taxon>
        <taxon>lamiids</taxon>
        <taxon>Lamiales</taxon>
        <taxon>Phrymaceae</taxon>
        <taxon>Erythranthe</taxon>
    </lineage>
</organism>
<dbReference type="AlphaFoldDB" id="A0A022Q2E5"/>
<name>A0A022Q2E5_ERYGU</name>
<dbReference type="SUPFAM" id="SSF52058">
    <property type="entry name" value="L domain-like"/>
    <property type="match status" value="1"/>
</dbReference>
<dbReference type="Gene3D" id="3.80.10.10">
    <property type="entry name" value="Ribonuclease Inhibitor"/>
    <property type="match status" value="1"/>
</dbReference>
<dbReference type="EMBL" id="KI632211">
    <property type="protein sequence ID" value="EYU22116.1"/>
    <property type="molecule type" value="Genomic_DNA"/>
</dbReference>